<sequence>MLSTRAMQDKDWPTAEVGSGMSALPFADSDWSEVFPGPSTEPTTMAPPRCHTSSITDSSTTQSSYHTTLSQPLFDEQTNGVLQDEAVQPTARSSTTSATGQLEPAQSPTACLFPKSQATCTTQAYGSSTKDPTGMLSYHCRVCFNDPCVEPVVTICGHIFCRSYVWKNSYE</sequence>
<keyword evidence="3" id="KW-1185">Reference proteome</keyword>
<feature type="region of interest" description="Disordered" evidence="1">
    <location>
        <begin position="87"/>
        <end position="107"/>
    </location>
</feature>
<dbReference type="AlphaFoldDB" id="A0A371DTC5"/>
<feature type="region of interest" description="Disordered" evidence="1">
    <location>
        <begin position="1"/>
        <end position="67"/>
    </location>
</feature>
<dbReference type="SUPFAM" id="SSF57850">
    <property type="entry name" value="RING/U-box"/>
    <property type="match status" value="1"/>
</dbReference>
<dbReference type="EMBL" id="KZ857381">
    <property type="protein sequence ID" value="RDX55789.1"/>
    <property type="molecule type" value="Genomic_DNA"/>
</dbReference>
<evidence type="ECO:0000313" key="3">
    <source>
        <dbReference type="Proteomes" id="UP000256964"/>
    </source>
</evidence>
<reference evidence="2 3" key="1">
    <citation type="journal article" date="2018" name="Biotechnol. Biofuels">
        <title>Integrative visual omics of the white-rot fungus Polyporus brumalis exposes the biotechnological potential of its oxidative enzymes for delignifying raw plant biomass.</title>
        <authorList>
            <person name="Miyauchi S."/>
            <person name="Rancon A."/>
            <person name="Drula E."/>
            <person name="Hage H."/>
            <person name="Chaduli D."/>
            <person name="Favel A."/>
            <person name="Grisel S."/>
            <person name="Henrissat B."/>
            <person name="Herpoel-Gimbert I."/>
            <person name="Ruiz-Duenas F.J."/>
            <person name="Chevret D."/>
            <person name="Hainaut M."/>
            <person name="Lin J."/>
            <person name="Wang M."/>
            <person name="Pangilinan J."/>
            <person name="Lipzen A."/>
            <person name="Lesage-Meessen L."/>
            <person name="Navarro D."/>
            <person name="Riley R."/>
            <person name="Grigoriev I.V."/>
            <person name="Zhou S."/>
            <person name="Raouche S."/>
            <person name="Rosso M.N."/>
        </authorList>
    </citation>
    <scope>NUCLEOTIDE SEQUENCE [LARGE SCALE GENOMIC DNA]</scope>
    <source>
        <strain evidence="2 3">BRFM 1820</strain>
    </source>
</reference>
<gene>
    <name evidence="2" type="ORF">OH76DRAFT_569761</name>
</gene>
<accession>A0A371DTC5</accession>
<evidence type="ECO:0000313" key="2">
    <source>
        <dbReference type="EMBL" id="RDX55789.1"/>
    </source>
</evidence>
<protein>
    <submittedName>
        <fullName evidence="2">Uncharacterized protein</fullName>
    </submittedName>
</protein>
<name>A0A371DTC5_9APHY</name>
<feature type="compositionally biased region" description="Low complexity" evidence="1">
    <location>
        <begin position="52"/>
        <end position="64"/>
    </location>
</feature>
<dbReference type="Proteomes" id="UP000256964">
    <property type="component" value="Unassembled WGS sequence"/>
</dbReference>
<dbReference type="OrthoDB" id="6333297at2759"/>
<feature type="compositionally biased region" description="Polar residues" evidence="1">
    <location>
        <begin position="90"/>
        <end position="107"/>
    </location>
</feature>
<organism evidence="2 3">
    <name type="scientific">Lentinus brumalis</name>
    <dbReference type="NCBI Taxonomy" id="2498619"/>
    <lineage>
        <taxon>Eukaryota</taxon>
        <taxon>Fungi</taxon>
        <taxon>Dikarya</taxon>
        <taxon>Basidiomycota</taxon>
        <taxon>Agaricomycotina</taxon>
        <taxon>Agaricomycetes</taxon>
        <taxon>Polyporales</taxon>
        <taxon>Polyporaceae</taxon>
        <taxon>Lentinus</taxon>
    </lineage>
</organism>
<evidence type="ECO:0000256" key="1">
    <source>
        <dbReference type="SAM" id="MobiDB-lite"/>
    </source>
</evidence>
<proteinExistence type="predicted"/>